<dbReference type="Pfam" id="PF12714">
    <property type="entry name" value="TILa"/>
    <property type="match status" value="1"/>
</dbReference>
<evidence type="ECO:0000259" key="1">
    <source>
        <dbReference type="PROSITE" id="PS51406"/>
    </source>
</evidence>
<organism evidence="2 3">
    <name type="scientific">Holothuria leucospilota</name>
    <name type="common">Black long sea cucumber</name>
    <name type="synonym">Mertensiothuria leucospilota</name>
    <dbReference type="NCBI Taxonomy" id="206669"/>
    <lineage>
        <taxon>Eukaryota</taxon>
        <taxon>Metazoa</taxon>
        <taxon>Echinodermata</taxon>
        <taxon>Eleutherozoa</taxon>
        <taxon>Echinozoa</taxon>
        <taxon>Holothuroidea</taxon>
        <taxon>Aspidochirotacea</taxon>
        <taxon>Aspidochirotida</taxon>
        <taxon>Holothuriidae</taxon>
        <taxon>Holothuria</taxon>
    </lineage>
</organism>
<evidence type="ECO:0000313" key="3">
    <source>
        <dbReference type="Proteomes" id="UP001152320"/>
    </source>
</evidence>
<dbReference type="PROSITE" id="PS51406">
    <property type="entry name" value="FIBRINOGEN_C_2"/>
    <property type="match status" value="1"/>
</dbReference>
<dbReference type="InterPro" id="IPR036056">
    <property type="entry name" value="Fibrinogen-like_C"/>
</dbReference>
<feature type="domain" description="Fibrinogen C-terminal" evidence="1">
    <location>
        <begin position="147"/>
        <end position="394"/>
    </location>
</feature>
<dbReference type="EMBL" id="JAIZAY010000011">
    <property type="protein sequence ID" value="KAJ8033893.1"/>
    <property type="molecule type" value="Genomic_DNA"/>
</dbReference>
<dbReference type="InterPro" id="IPR025615">
    <property type="entry name" value="TILa_dom"/>
</dbReference>
<gene>
    <name evidence="2" type="ORF">HOLleu_24272</name>
</gene>
<dbReference type="SMART" id="SM00186">
    <property type="entry name" value="FBG"/>
    <property type="match status" value="1"/>
</dbReference>
<dbReference type="GO" id="GO:0005615">
    <property type="term" value="C:extracellular space"/>
    <property type="evidence" value="ECO:0007669"/>
    <property type="project" value="TreeGrafter"/>
</dbReference>
<dbReference type="SUPFAM" id="SSF56496">
    <property type="entry name" value="Fibrinogen C-terminal domain-like"/>
    <property type="match status" value="1"/>
</dbReference>
<dbReference type="InterPro" id="IPR002181">
    <property type="entry name" value="Fibrinogen_a/b/g_C_dom"/>
</dbReference>
<dbReference type="PANTHER" id="PTHR19143:SF327">
    <property type="entry name" value="FI21813P1-RELATED"/>
    <property type="match status" value="1"/>
</dbReference>
<dbReference type="NCBIfam" id="NF040941">
    <property type="entry name" value="GGGWT_bact"/>
    <property type="match status" value="1"/>
</dbReference>
<dbReference type="Pfam" id="PF00147">
    <property type="entry name" value="Fibrinogen_C"/>
    <property type="match status" value="1"/>
</dbReference>
<dbReference type="InterPro" id="IPR050373">
    <property type="entry name" value="Fibrinogen_C-term_domain"/>
</dbReference>
<dbReference type="OrthoDB" id="6081480at2759"/>
<sequence length="395" mass="44458">MTLSNGSSFYVNYNSFRISDEWSGYVIVSDGDFRSNWDCIVSTCPLNMTHNSCSCTNLCTDPIGQTDCYTACIETCVPEGCFVTETNSFIMAGESFINSECTQNCTCVDNNLSCNNDYECSPDATCTVKDEVRKCYCNEGSEGDGETCIRTSFSDCYDALQAGRTTDGVYTIMPTNWPGSPFEVFCNMSFGDGGWTVFQRRTDSVTDFYRSWAEYKQGFGILNQGNDFWLGNEQLHYLTDQKDYILRVDFVDSGDLAFYEEYRTFKIGNESTKYQLSYGTYSEGTTGYSYLFYNNGGQFSTLDQDNDGCNFHDCAEGHKGGWWYKPPSIVCVECYYSYPYCYGFQTRSNCHNICTGTNLNGDYNGGNGQNIFYGNDNGGICNHKFAEMKIRPSSP</sequence>
<dbReference type="CDD" id="cd00087">
    <property type="entry name" value="FReD"/>
    <property type="match status" value="1"/>
</dbReference>
<accession>A0A9Q1BWD8</accession>
<dbReference type="PANTHER" id="PTHR19143">
    <property type="entry name" value="FIBRINOGEN/TENASCIN/ANGIOPOEITIN"/>
    <property type="match status" value="1"/>
</dbReference>
<dbReference type="InterPro" id="IPR014716">
    <property type="entry name" value="Fibrinogen_a/b/g_C_1"/>
</dbReference>
<reference evidence="2" key="1">
    <citation type="submission" date="2021-10" db="EMBL/GenBank/DDBJ databases">
        <title>Tropical sea cucumber genome reveals ecological adaptation and Cuvierian tubules defense mechanism.</title>
        <authorList>
            <person name="Chen T."/>
        </authorList>
    </citation>
    <scope>NUCLEOTIDE SEQUENCE</scope>
    <source>
        <strain evidence="2">Nanhai2018</strain>
        <tissue evidence="2">Muscle</tissue>
    </source>
</reference>
<dbReference type="Proteomes" id="UP001152320">
    <property type="component" value="Chromosome 11"/>
</dbReference>
<comment type="caution">
    <text evidence="2">The sequence shown here is derived from an EMBL/GenBank/DDBJ whole genome shotgun (WGS) entry which is preliminary data.</text>
</comment>
<evidence type="ECO:0000313" key="2">
    <source>
        <dbReference type="EMBL" id="KAJ8033893.1"/>
    </source>
</evidence>
<dbReference type="AlphaFoldDB" id="A0A9Q1BWD8"/>
<protein>
    <submittedName>
        <fullName evidence="2">Ryncolin-4</fullName>
    </submittedName>
</protein>
<name>A0A9Q1BWD8_HOLLE</name>
<dbReference type="Gene3D" id="3.90.215.10">
    <property type="entry name" value="Gamma Fibrinogen, chain A, domain 1"/>
    <property type="match status" value="1"/>
</dbReference>
<proteinExistence type="predicted"/>
<keyword evidence="3" id="KW-1185">Reference proteome</keyword>